<gene>
    <name evidence="1" type="ORF">NUW58_g4219</name>
</gene>
<reference evidence="1" key="1">
    <citation type="submission" date="2022-10" db="EMBL/GenBank/DDBJ databases">
        <title>Genome Sequence of Xylaria curta.</title>
        <authorList>
            <person name="Buettner E."/>
        </authorList>
    </citation>
    <scope>NUCLEOTIDE SEQUENCE</scope>
    <source>
        <strain evidence="1">Babe10</strain>
    </source>
</reference>
<proteinExistence type="predicted"/>
<sequence>MSERLRDFSTKVSLEKHRVDVHNLCTKCQLMFQTPSWLATMTSRPQKYVQKPAAIEGASQPAGLLTHGPSTSSPPPRIANPCCRVQVRTTNTSRTYREPTTTLFISKQSQPSALAARAAGKPKPPPPKPKPSRLAGAAAVETVTALYDYSAQSEGHLSFRAGDIIEIVNRTQNDNEWWTGKINGKQGQFSATLQVNALGLTLLHPRGSEPDSRPLPTVNIVFVHGLRGHPRKTWEYPAPAQQDVWGTNDAGPGTVSAKKSRLFGKLKQKIFKPSIPSGLGLQAAGSSGSENSNETIYWPADLLPSVVPRAKIWTYGYNADVHVGFFQANNKNSILEHGNDFMMKVERALRDELVLPIIFVAHSLGGLVVKVAINDMQSSITDRYKQFSRRIRAVVFCGSPHRGSDAVAWGKLASNLFAMALMDANSRLLSDLQVDSRILSLIQANFLKALHREPLRIHSFQEGRALTGVKGLNDKVVDDFSSKLGWAPETFETIDADHREMVKRPGVQDISDILKDFEQDVVKAALNIEAQVEHEKLQSVTEDPVTNDKRSDLLRRLYILPYEDRKDRNPERADGTCQWFTNHQHFQNWQESKTSNLLWVSADPGCGKSVLAKYLADDVLSPTNSRITCYFFFKDDFADQRSPEYALRCILRQIFIQNPALLSNTILGLFEQGGETLLNSFRGLWPYIQIRKEFQILENRQPTIHLSGDNEVEVDNISKEIDIFIEDQVGILGEKLQLQPAEQQLLQYELTRVPNRTYLWVNLMFGVIEDTISVTEDGLREVIRTLPKTVDAAYDRILCRSRDQEKAKRLLHIVVAASEPLSVGQMQLALAIKEHHRSYADLKLGPEDRFRRTVRDICGLFVTIMDSKIYLLHQTAKEFLVQQNSMDIISVPNLQWKFSLRPEESHRIIAEICIWYLLFDEFKSSSPLGDIDYQYLSNHIFVCYSAENWVFHFKRAQVENDDPKQHLVLRLFDVERIKIWFDILKWGVFQFALHPSGSDPLILASYLGIESVVKLLLEGAAEVHVEDEEGRTPLFWAACSGNKVVLLALLRNGAYSEAKGGETLLHGAILGGHKEIVQLLLEGGADIKAKDAIGRTPLHIAIEEWATYEEGEVTVQLLLENGADVGAKDVDGLTPLHRAVAKKDEAIVQLLLENGADVEAKDVDGSTPLHTAGDEWGYSATGEDLEAILWAERLGQATIKLIQLLLRNSADPEAKDDDGWTALGFAATHEDERCVQLLLENGADIEAKDNYGCTALCLAVMDKRYRTVQLFLENGADIEAKNNDGWTILHHLASHSKEIAIPQLLEKGADVKAENNFGATALHLAAFHDNERLILLLLEKGADIGAKDDLGNTALHIAALNGHEVVVQLLLEKGADIEAKNKFGDRALLAAAEEGLGNTALHAATEKGHEVVVQLILLECSDLINEKNDWGNTALHSAVAHIQEDSVWEDSTGENGHC</sequence>
<comment type="caution">
    <text evidence="1">The sequence shown here is derived from an EMBL/GenBank/DDBJ whole genome shotgun (WGS) entry which is preliminary data.</text>
</comment>
<keyword evidence="2" id="KW-1185">Reference proteome</keyword>
<dbReference type="Proteomes" id="UP001143856">
    <property type="component" value="Unassembled WGS sequence"/>
</dbReference>
<organism evidence="1 2">
    <name type="scientific">Xylaria curta</name>
    <dbReference type="NCBI Taxonomy" id="42375"/>
    <lineage>
        <taxon>Eukaryota</taxon>
        <taxon>Fungi</taxon>
        <taxon>Dikarya</taxon>
        <taxon>Ascomycota</taxon>
        <taxon>Pezizomycotina</taxon>
        <taxon>Sordariomycetes</taxon>
        <taxon>Xylariomycetidae</taxon>
        <taxon>Xylariales</taxon>
        <taxon>Xylariaceae</taxon>
        <taxon>Xylaria</taxon>
    </lineage>
</organism>
<evidence type="ECO:0000313" key="1">
    <source>
        <dbReference type="EMBL" id="KAJ2987975.1"/>
    </source>
</evidence>
<accession>A0ACC1P7D3</accession>
<evidence type="ECO:0000313" key="2">
    <source>
        <dbReference type="Proteomes" id="UP001143856"/>
    </source>
</evidence>
<dbReference type="EMBL" id="JAPDGR010000715">
    <property type="protein sequence ID" value="KAJ2987975.1"/>
    <property type="molecule type" value="Genomic_DNA"/>
</dbReference>
<protein>
    <submittedName>
        <fullName evidence="1">Uncharacterized protein</fullName>
    </submittedName>
</protein>
<name>A0ACC1P7D3_9PEZI</name>